<sequence>MATDMDSRVRLAAIEGLSLLSGVEDGVSVHTYNTVKNVIVRTEAATILGQFHSVSDAFLDQTLDMKLMKSVRYSTEHEQVRKVHQSAMTQGPERPPRKSRWKSSYQSIQSREQSSSSEWSSGKELNTRCTPTGPGASLDDDTENIAPHGARDAFVSALEDEFMSVRRAAVYSLGQLAATRPAFATTALDYLADMCNDEIVEVRMDSIAALIPLTVHGKLQKEHLETILKCLYDTWLHVVARTWASLVFNIFWNLASIGPPHSVSTLLTS</sequence>
<gene>
    <name evidence="3" type="ORF">KIN20_027986</name>
</gene>
<feature type="compositionally biased region" description="Low complexity" evidence="2">
    <location>
        <begin position="103"/>
        <end position="120"/>
    </location>
</feature>
<dbReference type="GO" id="GO:0016180">
    <property type="term" value="P:snRNA processing"/>
    <property type="evidence" value="ECO:0007669"/>
    <property type="project" value="TreeGrafter"/>
</dbReference>
<comment type="caution">
    <text evidence="3">The sequence shown here is derived from an EMBL/GenBank/DDBJ whole genome shotgun (WGS) entry which is preliminary data.</text>
</comment>
<feature type="region of interest" description="Disordered" evidence="2">
    <location>
        <begin position="78"/>
        <end position="142"/>
    </location>
</feature>
<dbReference type="SUPFAM" id="SSF48371">
    <property type="entry name" value="ARM repeat"/>
    <property type="match status" value="1"/>
</dbReference>
<dbReference type="Pfam" id="PF02985">
    <property type="entry name" value="HEAT"/>
    <property type="match status" value="1"/>
</dbReference>
<dbReference type="InterPro" id="IPR000357">
    <property type="entry name" value="HEAT"/>
</dbReference>
<dbReference type="PANTHER" id="PTHR20938">
    <property type="entry name" value="INTEGRATOR COMPLEX SUBUNIT 4"/>
    <property type="match status" value="1"/>
</dbReference>
<organism evidence="3 4">
    <name type="scientific">Parelaphostrongylus tenuis</name>
    <name type="common">Meningeal worm</name>
    <dbReference type="NCBI Taxonomy" id="148309"/>
    <lineage>
        <taxon>Eukaryota</taxon>
        <taxon>Metazoa</taxon>
        <taxon>Ecdysozoa</taxon>
        <taxon>Nematoda</taxon>
        <taxon>Chromadorea</taxon>
        <taxon>Rhabditida</taxon>
        <taxon>Rhabditina</taxon>
        <taxon>Rhabditomorpha</taxon>
        <taxon>Strongyloidea</taxon>
        <taxon>Metastrongylidae</taxon>
        <taxon>Parelaphostrongylus</taxon>
    </lineage>
</organism>
<evidence type="ECO:0000256" key="1">
    <source>
        <dbReference type="ARBA" id="ARBA00022737"/>
    </source>
</evidence>
<evidence type="ECO:0000313" key="3">
    <source>
        <dbReference type="EMBL" id="KAJ1367132.1"/>
    </source>
</evidence>
<dbReference type="AlphaFoldDB" id="A0AAD5WEF7"/>
<dbReference type="EMBL" id="JAHQIW010005786">
    <property type="protein sequence ID" value="KAJ1367132.1"/>
    <property type="molecule type" value="Genomic_DNA"/>
</dbReference>
<dbReference type="Gene3D" id="1.25.10.10">
    <property type="entry name" value="Leucine-rich Repeat Variant"/>
    <property type="match status" value="1"/>
</dbReference>
<protein>
    <submittedName>
        <fullName evidence="3">Uncharacterized protein</fullName>
    </submittedName>
</protein>
<accession>A0AAD5WEF7</accession>
<dbReference type="PANTHER" id="PTHR20938:SF0">
    <property type="entry name" value="INTEGRATOR COMPLEX SUBUNIT 4"/>
    <property type="match status" value="1"/>
</dbReference>
<evidence type="ECO:0000313" key="4">
    <source>
        <dbReference type="Proteomes" id="UP001196413"/>
    </source>
</evidence>
<keyword evidence="4" id="KW-1185">Reference proteome</keyword>
<keyword evidence="1" id="KW-0677">Repeat</keyword>
<dbReference type="GO" id="GO:0032039">
    <property type="term" value="C:integrator complex"/>
    <property type="evidence" value="ECO:0007669"/>
    <property type="project" value="TreeGrafter"/>
</dbReference>
<proteinExistence type="predicted"/>
<dbReference type="InterPro" id="IPR016024">
    <property type="entry name" value="ARM-type_fold"/>
</dbReference>
<name>A0AAD5WEF7_PARTN</name>
<dbReference type="Proteomes" id="UP001196413">
    <property type="component" value="Unassembled WGS sequence"/>
</dbReference>
<evidence type="ECO:0000256" key="2">
    <source>
        <dbReference type="SAM" id="MobiDB-lite"/>
    </source>
</evidence>
<dbReference type="InterPro" id="IPR011989">
    <property type="entry name" value="ARM-like"/>
</dbReference>
<reference evidence="3" key="1">
    <citation type="submission" date="2021-06" db="EMBL/GenBank/DDBJ databases">
        <title>Parelaphostrongylus tenuis whole genome reference sequence.</title>
        <authorList>
            <person name="Garwood T.J."/>
            <person name="Larsen P.A."/>
            <person name="Fountain-Jones N.M."/>
            <person name="Garbe J.R."/>
            <person name="Macchietto M.G."/>
            <person name="Kania S.A."/>
            <person name="Gerhold R.W."/>
            <person name="Richards J.E."/>
            <person name="Wolf T.M."/>
        </authorList>
    </citation>
    <scope>NUCLEOTIDE SEQUENCE</scope>
    <source>
        <strain evidence="3">MNPRO001-30</strain>
        <tissue evidence="3">Meninges</tissue>
    </source>
</reference>